<dbReference type="Gene3D" id="3.40.50.2000">
    <property type="entry name" value="Glycogen Phosphorylase B"/>
    <property type="match status" value="1"/>
</dbReference>
<dbReference type="SUPFAM" id="SSF53756">
    <property type="entry name" value="UDP-Glycosyltransferase/glycogen phosphorylase"/>
    <property type="match status" value="1"/>
</dbReference>
<comment type="caution">
    <text evidence="1">The sequence shown here is derived from an EMBL/GenBank/DDBJ whole genome shotgun (WGS) entry which is preliminary data.</text>
</comment>
<dbReference type="AlphaFoldDB" id="A0A0R0LZF0"/>
<dbReference type="PANTHER" id="PTHR10788:SF123">
    <property type="entry name" value="TREHALOSE-PHOSPHATASE"/>
    <property type="match status" value="1"/>
</dbReference>
<accession>A0A0R0LZF0</accession>
<reference evidence="1 2" key="1">
    <citation type="submission" date="2015-07" db="EMBL/GenBank/DDBJ databases">
        <title>The genome of Pseudoloma neurophilia, a relevant intracellular parasite of the zebrafish.</title>
        <authorList>
            <person name="Ndikumana S."/>
            <person name="Pelin A."/>
            <person name="Sanders J."/>
            <person name="Corradi N."/>
        </authorList>
    </citation>
    <scope>NUCLEOTIDE SEQUENCE [LARGE SCALE GENOMIC DNA]</scope>
    <source>
        <strain evidence="1 2">MK1</strain>
    </source>
</reference>
<name>A0A0R0LZF0_9MICR</name>
<proteinExistence type="predicted"/>
<sequence length="282" mass="33079">MTVYIVVNKLFHGIAIDKNKDEMVIEQLCKPLVKSLNDSKVSKFEAMTEQEGDVSFIKCYKGQKFHRFESCFGKDVKYVGVLENYNEKIGNLLNDTYKKSIKAFLDRKQSIPVFLDDKNFNQKPGVFTDYIVKLSQCREWDALFDIKDRKSAYQDYKSFNLQYYQVLMNILRKGDKIIIMDPDLWLLPELLKNEPISISTVLQIPFPRYEFFRCLYKREEILGSLIKSKLIFQNQEESDLVKKICLITFANFEEKNVRAVVVPLTTNITMEIDYGLFKPTDL</sequence>
<dbReference type="Proteomes" id="UP000051530">
    <property type="component" value="Unassembled WGS sequence"/>
</dbReference>
<dbReference type="GO" id="GO:0003825">
    <property type="term" value="F:alpha,alpha-trehalose-phosphate synthase (UDP-forming) activity"/>
    <property type="evidence" value="ECO:0007669"/>
    <property type="project" value="TreeGrafter"/>
</dbReference>
<dbReference type="GO" id="GO:0005992">
    <property type="term" value="P:trehalose biosynthetic process"/>
    <property type="evidence" value="ECO:0007669"/>
    <property type="project" value="InterPro"/>
</dbReference>
<dbReference type="EMBL" id="LGUB01000043">
    <property type="protein sequence ID" value="KRH94665.1"/>
    <property type="molecule type" value="Genomic_DNA"/>
</dbReference>
<dbReference type="VEuPathDB" id="MicrosporidiaDB:M153_1750002982"/>
<organism evidence="1 2">
    <name type="scientific">Pseudoloma neurophilia</name>
    <dbReference type="NCBI Taxonomy" id="146866"/>
    <lineage>
        <taxon>Eukaryota</taxon>
        <taxon>Fungi</taxon>
        <taxon>Fungi incertae sedis</taxon>
        <taxon>Microsporidia</taxon>
        <taxon>Pseudoloma</taxon>
    </lineage>
</organism>
<dbReference type="GO" id="GO:0004805">
    <property type="term" value="F:trehalose-phosphatase activity"/>
    <property type="evidence" value="ECO:0007669"/>
    <property type="project" value="TreeGrafter"/>
</dbReference>
<dbReference type="GO" id="GO:0005829">
    <property type="term" value="C:cytosol"/>
    <property type="evidence" value="ECO:0007669"/>
    <property type="project" value="TreeGrafter"/>
</dbReference>
<evidence type="ECO:0000313" key="2">
    <source>
        <dbReference type="Proteomes" id="UP000051530"/>
    </source>
</evidence>
<gene>
    <name evidence="1" type="ORF">M153_1750002982</name>
</gene>
<dbReference type="InterPro" id="IPR001830">
    <property type="entry name" value="Glyco_trans_20"/>
</dbReference>
<evidence type="ECO:0000313" key="1">
    <source>
        <dbReference type="EMBL" id="KRH94665.1"/>
    </source>
</evidence>
<dbReference type="PANTHER" id="PTHR10788">
    <property type="entry name" value="TREHALOSE-6-PHOSPHATE SYNTHASE"/>
    <property type="match status" value="1"/>
</dbReference>
<dbReference type="GO" id="GO:0005946">
    <property type="term" value="C:alpha,alpha-trehalose-phosphate synthase complex (UDP-forming)"/>
    <property type="evidence" value="ECO:0007669"/>
    <property type="project" value="TreeGrafter"/>
</dbReference>
<protein>
    <submittedName>
        <fullName evidence="1">Trehalose-6-phosphate synthase component TPS1 subunit</fullName>
    </submittedName>
</protein>
<dbReference type="OrthoDB" id="755951at2759"/>
<dbReference type="Pfam" id="PF00982">
    <property type="entry name" value="Glyco_transf_20"/>
    <property type="match status" value="1"/>
</dbReference>
<keyword evidence="2" id="KW-1185">Reference proteome</keyword>